<protein>
    <submittedName>
        <fullName evidence="1">Uncharacterized protein</fullName>
    </submittedName>
</protein>
<keyword evidence="2" id="KW-1185">Reference proteome</keyword>
<evidence type="ECO:0000313" key="2">
    <source>
        <dbReference type="Proteomes" id="UP000308836"/>
    </source>
</evidence>
<sequence length="342" mass="38219">MAKRKRQTARILWIASLAFFLGSIYLFYDNLLVAGLFGLVVSFFLAPTVRALLRQHHYNRNALIGVPLCALALMAASYVAFKPGEKDIPSLLKEYTHVSGTKVDNFQDMSYMVDPHLRPVKKEGEIRYYPVKGQPIPVLIVSHVDNASCADAEAFLSRYIPGQLGSDGAVSNVLTEDYEVNGRPSQMATYAYTLTKKEKGDLSADLIGETFLAPIEGGVYVMSFFTYAADFNDYGYLSLVDTIDLYRITHLLDVREEMKAYLTKHACPQDAYQSECDEFAKYRSALQTALDEEKPIEELEAAKAAAVTYENAIKARIQKDKEDQAYLNKLYSGEIAADETGE</sequence>
<gene>
    <name evidence="1" type="ORF">E5336_04315</name>
</gene>
<comment type="caution">
    <text evidence="1">The sequence shown here is derived from an EMBL/GenBank/DDBJ whole genome shotgun (WGS) entry which is preliminary data.</text>
</comment>
<dbReference type="Proteomes" id="UP000308836">
    <property type="component" value="Unassembled WGS sequence"/>
</dbReference>
<evidence type="ECO:0000313" key="1">
    <source>
        <dbReference type="EMBL" id="TGY66526.1"/>
    </source>
</evidence>
<name>A0AC61R8A9_9FIRM</name>
<dbReference type="EMBL" id="SRYG01000006">
    <property type="protein sequence ID" value="TGY66526.1"/>
    <property type="molecule type" value="Genomic_DNA"/>
</dbReference>
<organism evidence="1 2">
    <name type="scientific">Dubosiella muris</name>
    <dbReference type="NCBI Taxonomy" id="3038133"/>
    <lineage>
        <taxon>Bacteria</taxon>
        <taxon>Bacillati</taxon>
        <taxon>Bacillota</taxon>
        <taxon>Erysipelotrichia</taxon>
        <taxon>Erysipelotrichales</taxon>
        <taxon>Erysipelotrichaceae</taxon>
        <taxon>Dubosiella</taxon>
    </lineage>
</organism>
<proteinExistence type="predicted"/>
<accession>A0AC61R8A9</accession>
<reference evidence="1" key="1">
    <citation type="submission" date="2019-04" db="EMBL/GenBank/DDBJ databases">
        <title>Microbes associate with the intestines of laboratory mice.</title>
        <authorList>
            <person name="Navarre W."/>
            <person name="Wong E."/>
            <person name="Huang K."/>
            <person name="Tropini C."/>
            <person name="Ng K."/>
            <person name="Yu B."/>
        </authorList>
    </citation>
    <scope>NUCLEOTIDE SEQUENCE</scope>
    <source>
        <strain evidence="1">NM09_H32</strain>
    </source>
</reference>